<protein>
    <recommendedName>
        <fullName evidence="3">DUF839 domain-containing protein</fullName>
    </recommendedName>
</protein>
<dbReference type="InterPro" id="IPR008557">
    <property type="entry name" value="PhoX"/>
</dbReference>
<dbReference type="EMBL" id="BNAD01000020">
    <property type="protein sequence ID" value="GHE19255.1"/>
    <property type="molecule type" value="Genomic_DNA"/>
</dbReference>
<evidence type="ECO:0000313" key="2">
    <source>
        <dbReference type="Proteomes" id="UP000597341"/>
    </source>
</evidence>
<dbReference type="PANTHER" id="PTHR35399">
    <property type="entry name" value="SLR8030 PROTEIN"/>
    <property type="match status" value="1"/>
</dbReference>
<dbReference type="InterPro" id="IPR006311">
    <property type="entry name" value="TAT_signal"/>
</dbReference>
<dbReference type="Proteomes" id="UP000597341">
    <property type="component" value="Unassembled WGS sequence"/>
</dbReference>
<dbReference type="Pfam" id="PF05787">
    <property type="entry name" value="PhoX"/>
    <property type="match status" value="1"/>
</dbReference>
<organism evidence="1 2">
    <name type="scientific">Nocardioides flavus</name>
    <name type="common">ex Wang et al. 2016</name>
    <dbReference type="NCBI Taxonomy" id="2058780"/>
    <lineage>
        <taxon>Bacteria</taxon>
        <taxon>Bacillati</taxon>
        <taxon>Actinomycetota</taxon>
        <taxon>Actinomycetes</taxon>
        <taxon>Propionibacteriales</taxon>
        <taxon>Nocardioidaceae</taxon>
        <taxon>Nocardioides</taxon>
    </lineage>
</organism>
<dbReference type="RefSeq" id="WP_191281117.1">
    <property type="nucleotide sequence ID" value="NZ_BNAD01000020.1"/>
</dbReference>
<gene>
    <name evidence="1" type="ORF">GCM10011376_38650</name>
</gene>
<comment type="caution">
    <text evidence="1">The sequence shown here is derived from an EMBL/GenBank/DDBJ whole genome shotgun (WGS) entry which is preliminary data.</text>
</comment>
<dbReference type="PANTHER" id="PTHR35399:SF4">
    <property type="entry name" value="MEMBRANE PROTEIN"/>
    <property type="match status" value="1"/>
</dbReference>
<keyword evidence="2" id="KW-1185">Reference proteome</keyword>
<name>A0ABQ3HR66_9ACTN</name>
<evidence type="ECO:0000313" key="1">
    <source>
        <dbReference type="EMBL" id="GHE19255.1"/>
    </source>
</evidence>
<sequence length="483" mass="51767">MHVNRRTAIKGAVGGALAAGPFAGFTNAAALGRPGALAGTAVGSLVPVADERDGAVRLHLPSGFSYRSFHESSASDPAILPDGTRLPARHDGMGAFAGPDGSVLLVRNHEVNNPQPAFGPTKPYDKRGGAGTTTIQVTRYGEVQDAYTSLSGTMMNCSGGQMPWGAWVTCEETVNGPDVGPDFTGASNVPLQKRHGYVFEVPAGGLSDARPLRKAGRFAHEAVSYDPAEDVLYLTEDNFAFPSGFYRYVARKRRDPHRHLDRNGQLQMLAVKGTPQAHLEAHQDTTTVYDVVWVDIDEPDFEFPYTPGETAPTSNDTAINFVGDQGRAKGAAHFSRCEGQVFHDGVVYFTATQGGGPAMTGPDNRNGYGRGWGQVWAYDTRSATLRCVYQSESREVLDFPDNVTTSPRGTLVLCEDHDEGNYLRGLTTDGDLFSIARNVIGGAGNDEFAGSTFSPDGHTLFVNIQASRGLTFAIWGDWESIGV</sequence>
<dbReference type="PROSITE" id="PS51318">
    <property type="entry name" value="TAT"/>
    <property type="match status" value="1"/>
</dbReference>
<evidence type="ECO:0008006" key="3">
    <source>
        <dbReference type="Google" id="ProtNLM"/>
    </source>
</evidence>
<dbReference type="SUPFAM" id="SSF82171">
    <property type="entry name" value="DPP6 N-terminal domain-like"/>
    <property type="match status" value="1"/>
</dbReference>
<reference evidence="2" key="1">
    <citation type="journal article" date="2019" name="Int. J. Syst. Evol. Microbiol.">
        <title>The Global Catalogue of Microorganisms (GCM) 10K type strain sequencing project: providing services to taxonomists for standard genome sequencing and annotation.</title>
        <authorList>
            <consortium name="The Broad Institute Genomics Platform"/>
            <consortium name="The Broad Institute Genome Sequencing Center for Infectious Disease"/>
            <person name="Wu L."/>
            <person name="Ma J."/>
        </authorList>
    </citation>
    <scope>NUCLEOTIDE SEQUENCE [LARGE SCALE GENOMIC DNA]</scope>
    <source>
        <strain evidence="2">CGMCC 1.12791</strain>
    </source>
</reference>
<accession>A0ABQ3HR66</accession>
<proteinExistence type="predicted"/>